<keyword evidence="1" id="KW-0614">Plasmid</keyword>
<dbReference type="Gene3D" id="1.20.120.1640">
    <property type="match status" value="1"/>
</dbReference>
<keyword evidence="2" id="KW-1185">Reference proteome</keyword>
<proteinExistence type="predicted"/>
<dbReference type="Pfam" id="PF22487">
    <property type="entry name" value="CRASP-2"/>
    <property type="match status" value="1"/>
</dbReference>
<evidence type="ECO:0000313" key="2">
    <source>
        <dbReference type="Proteomes" id="UP000275571"/>
    </source>
</evidence>
<sequence length="246" mass="27674">MLGCQNEPSEYDIGYVTKISKEEIAKLEQFIDVTKDYESVLVDIYNDYIGDYNAIKTYSNCNGNSCLWSDVREEHVSRLKVGNLIEEYSKLVEMLQTGIDNYTPQTLINSIDKFKEDLKGELPLIGEENQRRPHNASIARNIAESYYNTMKIAVTSYVDAFAYLVSTLSSPELTEATESFATASKVFVEKRGDAATHAILYGIMTIISQGSLINAQSISEMFGKEGEEFSPSIGKLYYVYKASKPY</sequence>
<reference evidence="1 2" key="1">
    <citation type="journal article" date="2018" name="Infect. Genet. Evol.">
        <title>Genome-wide analysis of Borrelia turcica and 'Candidatus Borrelia tachyglossi' shows relapsing fever-like genomes with unique genomic links to Lyme disease Borrelia.</title>
        <authorList>
            <person name="Gofton A.W."/>
            <person name="Margos G."/>
            <person name="Fingerle V."/>
            <person name="Hepner S."/>
            <person name="Loh S.M."/>
            <person name="Ryan U."/>
            <person name="Irwin P."/>
            <person name="Oskam C.L."/>
        </authorList>
    </citation>
    <scope>NUCLEOTIDE SEQUENCE [LARGE SCALE GENOMIC DNA]</scope>
    <source>
        <strain evidence="1 2">IST7</strain>
        <plasmid evidence="1">lp32-B</plasmid>
    </source>
</reference>
<evidence type="ECO:0000313" key="1">
    <source>
        <dbReference type="EMBL" id="AYE36961.1"/>
    </source>
</evidence>
<accession>A0A386PN76</accession>
<dbReference type="EMBL" id="CP028887">
    <property type="protein sequence ID" value="AYE36961.1"/>
    <property type="molecule type" value="Genomic_DNA"/>
</dbReference>
<dbReference type="KEGG" id="btur:DB313_05545"/>
<geneLocation type="plasmid" evidence="2">
    <name>lp32-b</name>
</geneLocation>
<gene>
    <name evidence="1" type="ORF">DB313_05545</name>
</gene>
<organism evidence="1 2">
    <name type="scientific">Borrelia turcica IST7</name>
    <dbReference type="NCBI Taxonomy" id="1104446"/>
    <lineage>
        <taxon>Bacteria</taxon>
        <taxon>Pseudomonadati</taxon>
        <taxon>Spirochaetota</taxon>
        <taxon>Spirochaetia</taxon>
        <taxon>Spirochaetales</taxon>
        <taxon>Borreliaceae</taxon>
        <taxon>Borrelia</taxon>
    </lineage>
</organism>
<name>A0A386PN76_9SPIR</name>
<dbReference type="InterPro" id="IPR054523">
    <property type="entry name" value="CRASP-2-like"/>
</dbReference>
<protein>
    <submittedName>
        <fullName evidence="1">Uncharacterized protein</fullName>
    </submittedName>
</protein>
<dbReference type="AlphaFoldDB" id="A0A386PN76"/>
<dbReference type="Proteomes" id="UP000275571">
    <property type="component" value="Plasmid lp32-B"/>
</dbReference>